<organism evidence="1 2">
    <name type="scientific">Sulfurimonas autotrophica (strain ATCC BAA-671 / DSM 16294 / JCM 11897 / OK10)</name>
    <dbReference type="NCBI Taxonomy" id="563040"/>
    <lineage>
        <taxon>Bacteria</taxon>
        <taxon>Pseudomonadati</taxon>
        <taxon>Campylobacterota</taxon>
        <taxon>Epsilonproteobacteria</taxon>
        <taxon>Campylobacterales</taxon>
        <taxon>Sulfurimonadaceae</taxon>
        <taxon>Sulfurimonas</taxon>
    </lineage>
</organism>
<proteinExistence type="predicted"/>
<evidence type="ECO:0008006" key="3">
    <source>
        <dbReference type="Google" id="ProtNLM"/>
    </source>
</evidence>
<dbReference type="AlphaFoldDB" id="E0UU10"/>
<dbReference type="STRING" id="563040.Saut_0270"/>
<protein>
    <recommendedName>
        <fullName evidence="3">Type II secretion system protein</fullName>
    </recommendedName>
</protein>
<sequence length="131" mass="15213">MITIEVLVSLLILFMVVATSVTTIKHLNLVQTQQVRYEDVYRAIINIKDYIDADICQKKRVMSGTLNDFEYKAECRQEIEKRKYVKAMDLGDPEGNIDNVVAILSKVVITLKKNNFKKEYSYQKLTTKKVF</sequence>
<dbReference type="EMBL" id="CP002205">
    <property type="protein sequence ID" value="ADN08319.1"/>
    <property type="molecule type" value="Genomic_DNA"/>
</dbReference>
<dbReference type="RefSeq" id="WP_013326075.1">
    <property type="nucleotide sequence ID" value="NC_014506.1"/>
</dbReference>
<gene>
    <name evidence="1" type="ordered locus">Saut_0270</name>
</gene>
<accession>E0UU10</accession>
<reference evidence="2" key="1">
    <citation type="journal article" date="2010" name="Stand. Genomic Sci.">
        <title>Complete genome sequence of Sulfurimonas autotrophica type strain (OK10).</title>
        <authorList>
            <person name="Sikorski J."/>
            <person name="Munk C."/>
            <person name="Lapidus A."/>
            <person name="Djao O."/>
            <person name="Lucas S."/>
            <person name="Glavina Del Rio T."/>
            <person name="Nolan M."/>
            <person name="Tice H."/>
            <person name="Han C."/>
            <person name="Cheng J."/>
            <person name="Tapia R."/>
            <person name="Goodwin L."/>
            <person name="Pitluck S."/>
            <person name="Liolios K."/>
            <person name="Ivanova N."/>
            <person name="Mavromatis K."/>
            <person name="Mikhailova N."/>
            <person name="Pati A."/>
            <person name="Sims D."/>
            <person name="Meincke L."/>
            <person name="Brettin T."/>
            <person name="Detter J."/>
            <person name="Chen A."/>
            <person name="Palaniappan K."/>
            <person name="Land M."/>
            <person name="Hauser L."/>
            <person name="Chang Y."/>
            <person name="Jeffries C."/>
            <person name="Rohde M."/>
            <person name="Lang E."/>
            <person name="Spring S."/>
            <person name="Goker M."/>
            <person name="Woyke T."/>
            <person name="Bristow J."/>
            <person name="Eisen J."/>
            <person name="Markowitz V."/>
            <person name="Hugenholtz P."/>
            <person name="Kyrpides N."/>
            <person name="Klenk H."/>
        </authorList>
    </citation>
    <scope>NUCLEOTIDE SEQUENCE [LARGE SCALE GENOMIC DNA]</scope>
    <source>
        <strain evidence="2">ATCC BAA-671 / DSM 16294 / JCM 11897 / OK10</strain>
    </source>
</reference>
<dbReference type="HOGENOM" id="CLU_1926493_0_0_7"/>
<evidence type="ECO:0000313" key="2">
    <source>
        <dbReference type="Proteomes" id="UP000007803"/>
    </source>
</evidence>
<dbReference type="Proteomes" id="UP000007803">
    <property type="component" value="Chromosome"/>
</dbReference>
<evidence type="ECO:0000313" key="1">
    <source>
        <dbReference type="EMBL" id="ADN08319.1"/>
    </source>
</evidence>
<keyword evidence="2" id="KW-1185">Reference proteome</keyword>
<name>E0UU10_SULAO</name>
<dbReference type="KEGG" id="sua:Saut_0270"/>